<accession>A0A0D1YPG2</accession>
<sequence>MILAVVGLAAMLGVSYTAGFDIPQTTGHAAFDLRGWSPRPTPGPLHHLHQGGLEKRALSSICAYYNDVPLLSCPASQFCNYDTNAPFMACCTTNSQGMFDDGCIFATTCVGQSKSSQICGTTMVGDCGYDTADCGFNTDFPECVTIVGLYGFESWTTYSCSARGGNLTVTLNYPPTTTAGTTTANTTSDVRTSTTSTISSHLPSTSTSSIPASTSTAPTSTSSTPASTTTSEAISAPTSSTTHDPSHTGAIAGGVVGGVAGLLIIAGIIGFIIHRIRVKRRENGFVEDTAEMTGTPYTQT</sequence>
<proteinExistence type="predicted"/>
<dbReference type="STRING" id="1016849.A0A0D1YPG2"/>
<dbReference type="Gene3D" id="1.20.5.510">
    <property type="entry name" value="Single helix bin"/>
    <property type="match status" value="1"/>
</dbReference>
<dbReference type="Proteomes" id="UP000053599">
    <property type="component" value="Unassembled WGS sequence"/>
</dbReference>
<organism evidence="4 5">
    <name type="scientific">Exophiala sideris</name>
    <dbReference type="NCBI Taxonomy" id="1016849"/>
    <lineage>
        <taxon>Eukaryota</taxon>
        <taxon>Fungi</taxon>
        <taxon>Dikarya</taxon>
        <taxon>Ascomycota</taxon>
        <taxon>Pezizomycotina</taxon>
        <taxon>Eurotiomycetes</taxon>
        <taxon>Chaetothyriomycetidae</taxon>
        <taxon>Chaetothyriales</taxon>
        <taxon>Herpotrichiellaceae</taxon>
        <taxon>Exophiala</taxon>
    </lineage>
</organism>
<dbReference type="PANTHER" id="PTHR16861">
    <property type="entry name" value="GLYCOPROTEIN 38"/>
    <property type="match status" value="1"/>
</dbReference>
<keyword evidence="3" id="KW-0732">Signal</keyword>
<keyword evidence="2" id="KW-1133">Transmembrane helix</keyword>
<evidence type="ECO:0000313" key="5">
    <source>
        <dbReference type="Proteomes" id="UP000053599"/>
    </source>
</evidence>
<feature type="region of interest" description="Disordered" evidence="1">
    <location>
        <begin position="178"/>
        <end position="247"/>
    </location>
</feature>
<gene>
    <name evidence="4" type="ORF">PV11_08758</name>
</gene>
<feature type="chain" id="PRO_5002247140" evidence="3">
    <location>
        <begin position="20"/>
        <end position="300"/>
    </location>
</feature>
<protein>
    <submittedName>
        <fullName evidence="4">Uncharacterized protein</fullName>
    </submittedName>
</protein>
<keyword evidence="2" id="KW-0812">Transmembrane</keyword>
<dbReference type="PANTHER" id="PTHR16861:SF7">
    <property type="entry name" value="MEMBRANE ANCHOR OPY2 N-TERMINAL DOMAIN-CONTAINING PROTEIN"/>
    <property type="match status" value="1"/>
</dbReference>
<feature type="signal peptide" evidence="3">
    <location>
        <begin position="1"/>
        <end position="19"/>
    </location>
</feature>
<reference evidence="4 5" key="1">
    <citation type="submission" date="2015-01" db="EMBL/GenBank/DDBJ databases">
        <title>The Genome Sequence of Exophiala sideris CBS121828.</title>
        <authorList>
            <consortium name="The Broad Institute Genomics Platform"/>
            <person name="Cuomo C."/>
            <person name="de Hoog S."/>
            <person name="Gorbushina A."/>
            <person name="Stielow B."/>
            <person name="Teixiera M."/>
            <person name="Abouelleil A."/>
            <person name="Chapman S.B."/>
            <person name="Priest M."/>
            <person name="Young S.K."/>
            <person name="Wortman J."/>
            <person name="Nusbaum C."/>
            <person name="Birren B."/>
        </authorList>
    </citation>
    <scope>NUCLEOTIDE SEQUENCE [LARGE SCALE GENOMIC DNA]</scope>
    <source>
        <strain evidence="4 5">CBS 121828</strain>
    </source>
</reference>
<dbReference type="AlphaFoldDB" id="A0A0D1YPG2"/>
<dbReference type="HOGENOM" id="CLU_927598_0_0_1"/>
<name>A0A0D1YPG2_9EURO</name>
<evidence type="ECO:0000256" key="1">
    <source>
        <dbReference type="SAM" id="MobiDB-lite"/>
    </source>
</evidence>
<dbReference type="EMBL" id="KN846954">
    <property type="protein sequence ID" value="KIV76908.1"/>
    <property type="molecule type" value="Genomic_DNA"/>
</dbReference>
<feature type="transmembrane region" description="Helical" evidence="2">
    <location>
        <begin position="250"/>
        <end position="273"/>
    </location>
</feature>
<evidence type="ECO:0000313" key="4">
    <source>
        <dbReference type="EMBL" id="KIV76908.1"/>
    </source>
</evidence>
<dbReference type="OrthoDB" id="4156556at2759"/>
<evidence type="ECO:0000256" key="3">
    <source>
        <dbReference type="SAM" id="SignalP"/>
    </source>
</evidence>
<evidence type="ECO:0000256" key="2">
    <source>
        <dbReference type="SAM" id="Phobius"/>
    </source>
</evidence>
<keyword evidence="2" id="KW-0472">Membrane</keyword>